<accession>A0A4R7VI35</accession>
<dbReference type="EMBL" id="SOCP01000008">
    <property type="protein sequence ID" value="TDV48748.1"/>
    <property type="molecule type" value="Genomic_DNA"/>
</dbReference>
<reference evidence="1 2" key="1">
    <citation type="submission" date="2019-03" db="EMBL/GenBank/DDBJ databases">
        <title>Genomic Encyclopedia of Archaeal and Bacterial Type Strains, Phase II (KMG-II): from individual species to whole genera.</title>
        <authorList>
            <person name="Goeker M."/>
        </authorList>
    </citation>
    <scope>NUCLEOTIDE SEQUENCE [LARGE SCALE GENOMIC DNA]</scope>
    <source>
        <strain evidence="1 2">DSM 45499</strain>
    </source>
</reference>
<evidence type="ECO:0000313" key="2">
    <source>
        <dbReference type="Proteomes" id="UP000294927"/>
    </source>
</evidence>
<keyword evidence="2" id="KW-1185">Reference proteome</keyword>
<dbReference type="AlphaFoldDB" id="A0A4R7VI35"/>
<sequence>MNASAELVRGVLAALDRIPGLRPATLPRPARTPAAWNWDSLAVDVAEEPGGDRVVVVRVVATALPLPPIVRQAEEELLAVLAASALPVTRLRLEITGVDGTALDELPGKFAIEP</sequence>
<organism evidence="1 2">
    <name type="scientific">Actinophytocola oryzae</name>
    <dbReference type="NCBI Taxonomy" id="502181"/>
    <lineage>
        <taxon>Bacteria</taxon>
        <taxon>Bacillati</taxon>
        <taxon>Actinomycetota</taxon>
        <taxon>Actinomycetes</taxon>
        <taxon>Pseudonocardiales</taxon>
        <taxon>Pseudonocardiaceae</taxon>
    </lineage>
</organism>
<name>A0A4R7VI35_9PSEU</name>
<gene>
    <name evidence="1" type="ORF">CLV71_108108</name>
</gene>
<protein>
    <submittedName>
        <fullName evidence="1">Uncharacterized protein</fullName>
    </submittedName>
</protein>
<comment type="caution">
    <text evidence="1">The sequence shown here is derived from an EMBL/GenBank/DDBJ whole genome shotgun (WGS) entry which is preliminary data.</text>
</comment>
<proteinExistence type="predicted"/>
<dbReference type="Proteomes" id="UP000294927">
    <property type="component" value="Unassembled WGS sequence"/>
</dbReference>
<evidence type="ECO:0000313" key="1">
    <source>
        <dbReference type="EMBL" id="TDV48748.1"/>
    </source>
</evidence>